<name>A0A8S1IMP2_9CHLO</name>
<keyword evidence="3" id="KW-0547">Nucleotide-binding</keyword>
<evidence type="ECO:0000259" key="7">
    <source>
        <dbReference type="PROSITE" id="PS50011"/>
    </source>
</evidence>
<dbReference type="GO" id="GO:0004674">
    <property type="term" value="F:protein serine/threonine kinase activity"/>
    <property type="evidence" value="ECO:0007669"/>
    <property type="project" value="UniProtKB-KW"/>
</dbReference>
<dbReference type="Pfam" id="PF00069">
    <property type="entry name" value="Pkinase"/>
    <property type="match status" value="1"/>
</dbReference>
<reference evidence="8" key="1">
    <citation type="submission" date="2020-12" db="EMBL/GenBank/DDBJ databases">
        <authorList>
            <person name="Iha C."/>
        </authorList>
    </citation>
    <scope>NUCLEOTIDE SEQUENCE</scope>
</reference>
<comment type="caution">
    <text evidence="8">The sequence shown here is derived from an EMBL/GenBank/DDBJ whole genome shotgun (WGS) entry which is preliminary data.</text>
</comment>
<evidence type="ECO:0000256" key="4">
    <source>
        <dbReference type="ARBA" id="ARBA00022777"/>
    </source>
</evidence>
<gene>
    <name evidence="8" type="ORF">OSTQU699_LOCUS1703</name>
</gene>
<dbReference type="CDD" id="cd14014">
    <property type="entry name" value="STKc_PknB_like"/>
    <property type="match status" value="1"/>
</dbReference>
<dbReference type="Gene3D" id="3.40.50.300">
    <property type="entry name" value="P-loop containing nucleotide triphosphate hydrolases"/>
    <property type="match status" value="1"/>
</dbReference>
<keyword evidence="4" id="KW-0418">Kinase</keyword>
<dbReference type="PANTHER" id="PTHR24348">
    <property type="entry name" value="SERINE/THREONINE-PROTEIN KINASE UNC-51-RELATED"/>
    <property type="match status" value="1"/>
</dbReference>
<dbReference type="InterPro" id="IPR045269">
    <property type="entry name" value="Atg1-like"/>
</dbReference>
<dbReference type="InterPro" id="IPR008271">
    <property type="entry name" value="Ser/Thr_kinase_AS"/>
</dbReference>
<dbReference type="InterPro" id="IPR011009">
    <property type="entry name" value="Kinase-like_dom_sf"/>
</dbReference>
<feature type="domain" description="Protein kinase" evidence="7">
    <location>
        <begin position="1"/>
        <end position="208"/>
    </location>
</feature>
<dbReference type="Gene3D" id="3.60.15.10">
    <property type="entry name" value="Ribonuclease Z/Hydroxyacylglutathione hydrolase-like"/>
    <property type="match status" value="1"/>
</dbReference>
<keyword evidence="9" id="KW-1185">Reference proteome</keyword>
<evidence type="ECO:0000256" key="5">
    <source>
        <dbReference type="ARBA" id="ARBA00022840"/>
    </source>
</evidence>
<dbReference type="FunFam" id="1.10.510.10:FF:000021">
    <property type="entry name" value="Serine/threonine protein kinase"/>
    <property type="match status" value="1"/>
</dbReference>
<feature type="compositionally biased region" description="Polar residues" evidence="6">
    <location>
        <begin position="507"/>
        <end position="549"/>
    </location>
</feature>
<evidence type="ECO:0000313" key="9">
    <source>
        <dbReference type="Proteomes" id="UP000708148"/>
    </source>
</evidence>
<keyword evidence="2" id="KW-0808">Transferase</keyword>
<feature type="compositionally biased region" description="Polar residues" evidence="6">
    <location>
        <begin position="261"/>
        <end position="270"/>
    </location>
</feature>
<proteinExistence type="predicted"/>
<dbReference type="PROSITE" id="PS50011">
    <property type="entry name" value="PROTEIN_KINASE_DOM"/>
    <property type="match status" value="1"/>
</dbReference>
<dbReference type="PROSITE" id="PS00108">
    <property type="entry name" value="PROTEIN_KINASE_ST"/>
    <property type="match status" value="1"/>
</dbReference>
<evidence type="ECO:0000313" key="8">
    <source>
        <dbReference type="EMBL" id="CAD7696342.1"/>
    </source>
</evidence>
<feature type="region of interest" description="Disordered" evidence="6">
    <location>
        <begin position="417"/>
        <end position="558"/>
    </location>
</feature>
<dbReference type="GO" id="GO:0005737">
    <property type="term" value="C:cytoplasm"/>
    <property type="evidence" value="ECO:0007669"/>
    <property type="project" value="TreeGrafter"/>
</dbReference>
<dbReference type="InterPro" id="IPR000719">
    <property type="entry name" value="Prot_kinase_dom"/>
</dbReference>
<feature type="region of interest" description="Disordered" evidence="6">
    <location>
        <begin position="256"/>
        <end position="326"/>
    </location>
</feature>
<dbReference type="AlphaFoldDB" id="A0A8S1IMP2"/>
<sequence>MLLQHPNIVRVYELVNQPHLAFVMEYIEGYTLEEHLQERGPLPMNEIVEVMIPVLSALGLAHSRGIIHRDLKPSNILITRQGGVLRPKVMDFGVAKLSRNKNLTATGTTVGTLHYMSPEQIVGAKNIDGRADIYSLGIILYKLCTGQVPFNASTEYSLMMAQVEAKPTPPSTLNREIHPELEKIILRSLNKRAQDRYQTIRDFTAALVALRDEDGNQTLETISVPAFILDYAIGADKVAIDRTEEVMVEALRNDSFLSKPGQKNHNSGADTAQDLPMVDTGAITTERDPSQNQRVSQVFQQQQARPPKPRLSVPIPPGADEGDDTMTLEVDTGFLKDLRREDAARTDHPEDLNMTTQNMKMPADFGRNTGGMHPIDDDPTQKAPMDIASLQSLFKQINEAKTLQDDDPEDNKATLQHVPLSRFADSREMTHPRPPLKSGPNNAQGRATRASGGHPSVSQNSWGKPGPPRPDFGARSSELGAASSSPSQNPPKVVGPSYVDTRERTKPQISNTDIAQSFSSSELRQFEQQDNAQQHPQNRQPAQMVSAQEQAGLDTDLNVPLKDKRSRVKDLPVYLHPDEKMLYEGAPQQGLFFGMQIDPLPAVDAWLEEDEVIEIGELRARVILAPGHSPGSVIFYFEEQETMISGDVLFAGSIGRVDLPGSDVNAMRASLEKLKGYPDATRIYCGHGRAAPKVRNYIAVAGNIGAGKSSLVEFLCHRYDITPFFEPNEQNPYLEDFYGDMERWSLASQMYFLAAKFKLHLDLESKPLAVIQDRTIWEDAEIFAQNLYQTEIMSERDWKTYKLFYDSIRTQICPPDLMIYLRCPVNTVQKRIAMRGRQMEQNIPVDYLERLHNLYESWISSYTLSPLVIIPTDKLDYMTNLIDRHDILTTIEKYLEPSQRQRTQP</sequence>
<organism evidence="8 9">
    <name type="scientific">Ostreobium quekettii</name>
    <dbReference type="NCBI Taxonomy" id="121088"/>
    <lineage>
        <taxon>Eukaryota</taxon>
        <taxon>Viridiplantae</taxon>
        <taxon>Chlorophyta</taxon>
        <taxon>core chlorophytes</taxon>
        <taxon>Ulvophyceae</taxon>
        <taxon>TCBD clade</taxon>
        <taxon>Bryopsidales</taxon>
        <taxon>Ostreobineae</taxon>
        <taxon>Ostreobiaceae</taxon>
        <taxon>Ostreobium</taxon>
    </lineage>
</organism>
<dbReference type="InterPro" id="IPR001279">
    <property type="entry name" value="Metallo-B-lactamas"/>
</dbReference>
<dbReference type="SMART" id="SM00849">
    <property type="entry name" value="Lactamase_B"/>
    <property type="match status" value="1"/>
</dbReference>
<dbReference type="EMBL" id="CAJHUC010000462">
    <property type="protein sequence ID" value="CAD7696342.1"/>
    <property type="molecule type" value="Genomic_DNA"/>
</dbReference>
<dbReference type="CDD" id="cd01673">
    <property type="entry name" value="dNK"/>
    <property type="match status" value="1"/>
</dbReference>
<evidence type="ECO:0000256" key="6">
    <source>
        <dbReference type="SAM" id="MobiDB-lite"/>
    </source>
</evidence>
<dbReference type="Pfam" id="PF00753">
    <property type="entry name" value="Lactamase_B"/>
    <property type="match status" value="1"/>
</dbReference>
<protein>
    <recommendedName>
        <fullName evidence="7">Protein kinase domain-containing protein</fullName>
    </recommendedName>
</protein>
<dbReference type="InterPro" id="IPR027417">
    <property type="entry name" value="P-loop_NTPase"/>
</dbReference>
<dbReference type="GO" id="GO:0010506">
    <property type="term" value="P:regulation of autophagy"/>
    <property type="evidence" value="ECO:0007669"/>
    <property type="project" value="InterPro"/>
</dbReference>
<dbReference type="Pfam" id="PF01712">
    <property type="entry name" value="dNK"/>
    <property type="match status" value="1"/>
</dbReference>
<evidence type="ECO:0000256" key="1">
    <source>
        <dbReference type="ARBA" id="ARBA00022527"/>
    </source>
</evidence>
<dbReference type="SUPFAM" id="SSF56281">
    <property type="entry name" value="Metallo-hydrolase/oxidoreductase"/>
    <property type="match status" value="1"/>
</dbReference>
<dbReference type="InterPro" id="IPR036866">
    <property type="entry name" value="RibonucZ/Hydroxyglut_hydro"/>
</dbReference>
<dbReference type="OrthoDB" id="4062651at2759"/>
<feature type="compositionally biased region" description="Low complexity" evidence="6">
    <location>
        <begin position="290"/>
        <end position="303"/>
    </location>
</feature>
<dbReference type="Gene3D" id="1.10.510.10">
    <property type="entry name" value="Transferase(Phosphotransferase) domain 1"/>
    <property type="match status" value="1"/>
</dbReference>
<dbReference type="InterPro" id="IPR031314">
    <property type="entry name" value="DNK_dom"/>
</dbReference>
<dbReference type="SUPFAM" id="SSF56112">
    <property type="entry name" value="Protein kinase-like (PK-like)"/>
    <property type="match status" value="1"/>
</dbReference>
<dbReference type="GO" id="GO:0005524">
    <property type="term" value="F:ATP binding"/>
    <property type="evidence" value="ECO:0007669"/>
    <property type="project" value="UniProtKB-KW"/>
</dbReference>
<keyword evidence="5" id="KW-0067">ATP-binding</keyword>
<keyword evidence="1" id="KW-0723">Serine/threonine-protein kinase</keyword>
<dbReference type="SUPFAM" id="SSF52540">
    <property type="entry name" value="P-loop containing nucleoside triphosphate hydrolases"/>
    <property type="match status" value="1"/>
</dbReference>
<evidence type="ECO:0000256" key="3">
    <source>
        <dbReference type="ARBA" id="ARBA00022741"/>
    </source>
</evidence>
<accession>A0A8S1IMP2</accession>
<dbReference type="SMART" id="SM00220">
    <property type="entry name" value="S_TKc"/>
    <property type="match status" value="1"/>
</dbReference>
<evidence type="ECO:0000256" key="2">
    <source>
        <dbReference type="ARBA" id="ARBA00022679"/>
    </source>
</evidence>
<feature type="compositionally biased region" description="Low complexity" evidence="6">
    <location>
        <begin position="474"/>
        <end position="487"/>
    </location>
</feature>
<dbReference type="Proteomes" id="UP000708148">
    <property type="component" value="Unassembled WGS sequence"/>
</dbReference>